<dbReference type="GO" id="GO:0005615">
    <property type="term" value="C:extracellular space"/>
    <property type="evidence" value="ECO:0007669"/>
    <property type="project" value="InterPro"/>
</dbReference>
<evidence type="ECO:0000256" key="2">
    <source>
        <dbReference type="ARBA" id="ARBA00022690"/>
    </source>
</evidence>
<gene>
    <name evidence="7" type="ORF">MELIAE_LOCUS819</name>
</gene>
<dbReference type="Gene3D" id="3.30.497.10">
    <property type="entry name" value="Antithrombin, subunit I, domain 2"/>
    <property type="match status" value="1"/>
</dbReference>
<feature type="signal peptide" evidence="5">
    <location>
        <begin position="1"/>
        <end position="20"/>
    </location>
</feature>
<feature type="chain" id="PRO_5040221723" description="Serpin domain-containing protein" evidence="5">
    <location>
        <begin position="21"/>
        <end position="391"/>
    </location>
</feature>
<dbReference type="GO" id="GO:0004867">
    <property type="term" value="F:serine-type endopeptidase inhibitor activity"/>
    <property type="evidence" value="ECO:0007669"/>
    <property type="project" value="UniProtKB-KW"/>
</dbReference>
<dbReference type="EMBL" id="OV121132">
    <property type="protein sequence ID" value="CAH0546711.1"/>
    <property type="molecule type" value="Genomic_DNA"/>
</dbReference>
<evidence type="ECO:0000313" key="7">
    <source>
        <dbReference type="EMBL" id="CAH0546711.1"/>
    </source>
</evidence>
<dbReference type="OrthoDB" id="9518664at2759"/>
<dbReference type="Proteomes" id="UP001154078">
    <property type="component" value="Chromosome 1"/>
</dbReference>
<keyword evidence="8" id="KW-1185">Reference proteome</keyword>
<organism evidence="7 8">
    <name type="scientific">Brassicogethes aeneus</name>
    <name type="common">Rape pollen beetle</name>
    <name type="synonym">Meligethes aeneus</name>
    <dbReference type="NCBI Taxonomy" id="1431903"/>
    <lineage>
        <taxon>Eukaryota</taxon>
        <taxon>Metazoa</taxon>
        <taxon>Ecdysozoa</taxon>
        <taxon>Arthropoda</taxon>
        <taxon>Hexapoda</taxon>
        <taxon>Insecta</taxon>
        <taxon>Pterygota</taxon>
        <taxon>Neoptera</taxon>
        <taxon>Endopterygota</taxon>
        <taxon>Coleoptera</taxon>
        <taxon>Polyphaga</taxon>
        <taxon>Cucujiformia</taxon>
        <taxon>Nitidulidae</taxon>
        <taxon>Meligethinae</taxon>
        <taxon>Brassicogethes</taxon>
    </lineage>
</organism>
<keyword evidence="3" id="KW-0722">Serine protease inhibitor</keyword>
<dbReference type="Gene3D" id="2.30.39.10">
    <property type="entry name" value="Alpha-1-antitrypsin, domain 1"/>
    <property type="match status" value="1"/>
</dbReference>
<dbReference type="InterPro" id="IPR036186">
    <property type="entry name" value="Serpin_sf"/>
</dbReference>
<dbReference type="PANTHER" id="PTHR11461:SF211">
    <property type="entry name" value="GH10112P-RELATED"/>
    <property type="match status" value="1"/>
</dbReference>
<proteinExistence type="inferred from homology"/>
<feature type="domain" description="Serpin" evidence="6">
    <location>
        <begin position="34"/>
        <end position="389"/>
    </location>
</feature>
<dbReference type="InterPro" id="IPR042178">
    <property type="entry name" value="Serpin_sf_1"/>
</dbReference>
<comment type="similarity">
    <text evidence="1 4">Belongs to the serpin family.</text>
</comment>
<dbReference type="InterPro" id="IPR023796">
    <property type="entry name" value="Serpin_dom"/>
</dbReference>
<dbReference type="Pfam" id="PF00079">
    <property type="entry name" value="Serpin"/>
    <property type="match status" value="1"/>
</dbReference>
<dbReference type="SMART" id="SM00093">
    <property type="entry name" value="SERPIN"/>
    <property type="match status" value="1"/>
</dbReference>
<evidence type="ECO:0000256" key="1">
    <source>
        <dbReference type="ARBA" id="ARBA00009500"/>
    </source>
</evidence>
<evidence type="ECO:0000256" key="5">
    <source>
        <dbReference type="SAM" id="SignalP"/>
    </source>
</evidence>
<dbReference type="AlphaFoldDB" id="A0A9P0F985"/>
<reference evidence="7" key="1">
    <citation type="submission" date="2021-12" db="EMBL/GenBank/DDBJ databases">
        <authorList>
            <person name="King R."/>
        </authorList>
    </citation>
    <scope>NUCLEOTIDE SEQUENCE</scope>
</reference>
<dbReference type="InterPro" id="IPR000215">
    <property type="entry name" value="Serpin_fam"/>
</dbReference>
<evidence type="ECO:0000313" key="8">
    <source>
        <dbReference type="Proteomes" id="UP001154078"/>
    </source>
</evidence>
<evidence type="ECO:0000259" key="6">
    <source>
        <dbReference type="SMART" id="SM00093"/>
    </source>
</evidence>
<name>A0A9P0F985_BRAAE</name>
<dbReference type="SUPFAM" id="SSF56574">
    <property type="entry name" value="Serpins"/>
    <property type="match status" value="1"/>
</dbReference>
<keyword evidence="2" id="KW-0646">Protease inhibitor</keyword>
<keyword evidence="5" id="KW-0732">Signal</keyword>
<evidence type="ECO:0000256" key="4">
    <source>
        <dbReference type="RuleBase" id="RU000411"/>
    </source>
</evidence>
<accession>A0A9P0F985</accession>
<protein>
    <recommendedName>
        <fullName evidence="6">Serpin domain-containing protein</fullName>
    </recommendedName>
</protein>
<sequence>MKLNLFLLLTITLLFYNANAQTQALINGNTKFTTDVYKSLISTEKGNFLVSPFSAQVVLALASEGCIGESFDQLTKGVGIPTNSNIRHQAYQQLLQSFNQDSELLKLLSANKIYVQNNFTIKQAFQNIARQVYYSDIKNINFAENVNAAEVINQWVEEHTNNKIQNLISSDSLSALTRVVLINALYFLGNWTQKFEVKKTAIGDFTTISGSNVSVSFMTNDGNYNYKETKIAQFIELPYQHDGNQSVSMIIVLPKQGKSGCMNVQSIFRRPTFTQNRVRVILPKFSIQTSIEFTPILQSLGVTDIFNKETADLSGMAGNKGQLIVSKVVQKTFINVTESGTEAAAATGVIVGTTSVQLPPPITFDASRPFMYYIQYNSIILFSGRVSDPSK</sequence>
<dbReference type="PANTHER" id="PTHR11461">
    <property type="entry name" value="SERINE PROTEASE INHIBITOR, SERPIN"/>
    <property type="match status" value="1"/>
</dbReference>
<evidence type="ECO:0000256" key="3">
    <source>
        <dbReference type="ARBA" id="ARBA00022900"/>
    </source>
</evidence>
<dbReference type="InterPro" id="IPR042185">
    <property type="entry name" value="Serpin_sf_2"/>
</dbReference>